<evidence type="ECO:0000313" key="3">
    <source>
        <dbReference type="EMBL" id="PPS07788.1"/>
    </source>
</evidence>
<organism evidence="3 4">
    <name type="scientific">Gossypium barbadense</name>
    <name type="common">Sea Island cotton</name>
    <name type="synonym">Hibiscus barbadensis</name>
    <dbReference type="NCBI Taxonomy" id="3634"/>
    <lineage>
        <taxon>Eukaryota</taxon>
        <taxon>Viridiplantae</taxon>
        <taxon>Streptophyta</taxon>
        <taxon>Embryophyta</taxon>
        <taxon>Tracheophyta</taxon>
        <taxon>Spermatophyta</taxon>
        <taxon>Magnoliopsida</taxon>
        <taxon>eudicotyledons</taxon>
        <taxon>Gunneridae</taxon>
        <taxon>Pentapetalae</taxon>
        <taxon>rosids</taxon>
        <taxon>malvids</taxon>
        <taxon>Malvales</taxon>
        <taxon>Malvaceae</taxon>
        <taxon>Malvoideae</taxon>
        <taxon>Gossypium</taxon>
    </lineage>
</organism>
<reference evidence="3 4" key="1">
    <citation type="submission" date="2015-01" db="EMBL/GenBank/DDBJ databases">
        <title>Genome of allotetraploid Gossypium barbadense reveals genomic plasticity and fiber elongation in cotton evolution.</title>
        <authorList>
            <person name="Chen X."/>
            <person name="Liu X."/>
            <person name="Zhao B."/>
            <person name="Zheng H."/>
            <person name="Hu Y."/>
            <person name="Lu G."/>
            <person name="Yang C."/>
            <person name="Chen J."/>
            <person name="Shan C."/>
            <person name="Zhang L."/>
            <person name="Zhou Y."/>
            <person name="Wang L."/>
            <person name="Guo W."/>
            <person name="Bai Y."/>
            <person name="Ruan J."/>
            <person name="Shangguan X."/>
            <person name="Mao Y."/>
            <person name="Jiang J."/>
            <person name="Zhu Y."/>
            <person name="Lei J."/>
            <person name="Kang H."/>
            <person name="Chen S."/>
            <person name="He X."/>
            <person name="Wang R."/>
            <person name="Wang Y."/>
            <person name="Chen J."/>
            <person name="Wang L."/>
            <person name="Yu S."/>
            <person name="Wang B."/>
            <person name="Wei J."/>
            <person name="Song S."/>
            <person name="Lu X."/>
            <person name="Gao Z."/>
            <person name="Gu W."/>
            <person name="Deng X."/>
            <person name="Ma D."/>
            <person name="Wang S."/>
            <person name="Liang W."/>
            <person name="Fang L."/>
            <person name="Cai C."/>
            <person name="Zhu X."/>
            <person name="Zhou B."/>
            <person name="Zhang Y."/>
            <person name="Chen Z."/>
            <person name="Xu S."/>
            <person name="Zhu R."/>
            <person name="Wang S."/>
            <person name="Zhang T."/>
            <person name="Zhao G."/>
        </authorList>
    </citation>
    <scope>NUCLEOTIDE SEQUENCE [LARGE SCALE GENOMIC DNA]</scope>
    <source>
        <strain evidence="4">cv. Xinhai21</strain>
        <tissue evidence="3">Leaf</tissue>
    </source>
</reference>
<feature type="chain" id="PRO_5015106912" evidence="2">
    <location>
        <begin position="24"/>
        <end position="102"/>
    </location>
</feature>
<sequence length="102" mass="11321">MVGRSFAIFIFVSFRVIFVRVRVERGEGIRAFDGLTDGKKGNPSKNSSAPGVRVPTTVLPDGVPPLISKGRRVRVSKVWWVGETDPLMAQEIRGSVAFDFWD</sequence>
<gene>
    <name evidence="3" type="ORF">GOBAR_AA12857</name>
</gene>
<evidence type="ECO:0000313" key="4">
    <source>
        <dbReference type="Proteomes" id="UP000239757"/>
    </source>
</evidence>
<dbReference type="Proteomes" id="UP000239757">
    <property type="component" value="Unassembled WGS sequence"/>
</dbReference>
<feature type="region of interest" description="Disordered" evidence="1">
    <location>
        <begin position="34"/>
        <end position="54"/>
    </location>
</feature>
<dbReference type="AlphaFoldDB" id="A0A2P5XWS7"/>
<proteinExistence type="predicted"/>
<keyword evidence="2" id="KW-0732">Signal</keyword>
<accession>A0A2P5XWS7</accession>
<feature type="signal peptide" evidence="2">
    <location>
        <begin position="1"/>
        <end position="23"/>
    </location>
</feature>
<name>A0A2P5XWS7_GOSBA</name>
<evidence type="ECO:0000256" key="1">
    <source>
        <dbReference type="SAM" id="MobiDB-lite"/>
    </source>
</evidence>
<dbReference type="EMBL" id="KZ664100">
    <property type="protein sequence ID" value="PPS07788.1"/>
    <property type="molecule type" value="Genomic_DNA"/>
</dbReference>
<protein>
    <submittedName>
        <fullName evidence="3">Uncharacterized protein</fullName>
    </submittedName>
</protein>
<evidence type="ECO:0000256" key="2">
    <source>
        <dbReference type="SAM" id="SignalP"/>
    </source>
</evidence>